<dbReference type="CDD" id="cd06171">
    <property type="entry name" value="Sigma70_r4"/>
    <property type="match status" value="1"/>
</dbReference>
<dbReference type="InterPro" id="IPR036388">
    <property type="entry name" value="WH-like_DNA-bd_sf"/>
</dbReference>
<evidence type="ECO:0000259" key="6">
    <source>
        <dbReference type="Pfam" id="PF04542"/>
    </source>
</evidence>
<keyword evidence="5" id="KW-0804">Transcription</keyword>
<accession>A0A401ILG5</accession>
<evidence type="ECO:0000256" key="5">
    <source>
        <dbReference type="ARBA" id="ARBA00023163"/>
    </source>
</evidence>
<dbReference type="Pfam" id="PF04542">
    <property type="entry name" value="Sigma70_r2"/>
    <property type="match status" value="1"/>
</dbReference>
<feature type="domain" description="RNA polymerase sigma factor 70 region 4 type 2" evidence="7">
    <location>
        <begin position="141"/>
        <end position="189"/>
    </location>
</feature>
<keyword evidence="9" id="KW-1185">Reference proteome</keyword>
<evidence type="ECO:0000313" key="9">
    <source>
        <dbReference type="Proteomes" id="UP000287247"/>
    </source>
</evidence>
<dbReference type="Gene3D" id="1.10.1740.10">
    <property type="match status" value="1"/>
</dbReference>
<comment type="similarity">
    <text evidence="1">Belongs to the sigma-70 factor family. ECF subfamily.</text>
</comment>
<dbReference type="InterPro" id="IPR013249">
    <property type="entry name" value="RNA_pol_sigma70_r4_t2"/>
</dbReference>
<keyword evidence="3" id="KW-0731">Sigma factor</keyword>
<reference evidence="9" key="1">
    <citation type="submission" date="2017-05" db="EMBL/GenBank/DDBJ databases">
        <title>Physiological properties and genetic analysis related to exopolysaccharide production of fresh-water unicellular cyanobacterium Aphanothece sacrum, Suizenji Nori, that has been cultured as a food source in Japan.</title>
        <authorList>
            <person name="Kanesaki Y."/>
            <person name="Yoshikawa S."/>
            <person name="Ohki K."/>
        </authorList>
    </citation>
    <scope>NUCLEOTIDE SEQUENCE [LARGE SCALE GENOMIC DNA]</scope>
    <source>
        <strain evidence="9">FPU1</strain>
    </source>
</reference>
<keyword evidence="4" id="KW-0238">DNA-binding</keyword>
<dbReference type="AlphaFoldDB" id="A0A401ILG5"/>
<dbReference type="InterPro" id="IPR007627">
    <property type="entry name" value="RNA_pol_sigma70_r2"/>
</dbReference>
<evidence type="ECO:0000256" key="1">
    <source>
        <dbReference type="ARBA" id="ARBA00010641"/>
    </source>
</evidence>
<dbReference type="RefSeq" id="WP_124974397.1">
    <property type="nucleotide sequence ID" value="NZ_BDQK01000015.1"/>
</dbReference>
<name>A0A401ILG5_APHSA</name>
<dbReference type="PANTHER" id="PTHR43133">
    <property type="entry name" value="RNA POLYMERASE ECF-TYPE SIGMA FACTO"/>
    <property type="match status" value="1"/>
</dbReference>
<evidence type="ECO:0000256" key="3">
    <source>
        <dbReference type="ARBA" id="ARBA00023082"/>
    </source>
</evidence>
<dbReference type="GO" id="GO:0006352">
    <property type="term" value="P:DNA-templated transcription initiation"/>
    <property type="evidence" value="ECO:0007669"/>
    <property type="project" value="InterPro"/>
</dbReference>
<feature type="domain" description="RNA polymerase sigma-70 region 2" evidence="6">
    <location>
        <begin position="33"/>
        <end position="102"/>
    </location>
</feature>
<comment type="caution">
    <text evidence="8">The sequence shown here is derived from an EMBL/GenBank/DDBJ whole genome shotgun (WGS) entry which is preliminary data.</text>
</comment>
<dbReference type="PANTHER" id="PTHR43133:SF8">
    <property type="entry name" value="RNA POLYMERASE SIGMA FACTOR HI_1459-RELATED"/>
    <property type="match status" value="1"/>
</dbReference>
<dbReference type="SUPFAM" id="SSF88946">
    <property type="entry name" value="Sigma2 domain of RNA polymerase sigma factors"/>
    <property type="match status" value="1"/>
</dbReference>
<dbReference type="Proteomes" id="UP000287247">
    <property type="component" value="Unassembled WGS sequence"/>
</dbReference>
<dbReference type="GO" id="GO:0016987">
    <property type="term" value="F:sigma factor activity"/>
    <property type="evidence" value="ECO:0007669"/>
    <property type="project" value="UniProtKB-KW"/>
</dbReference>
<evidence type="ECO:0000259" key="7">
    <source>
        <dbReference type="Pfam" id="PF08281"/>
    </source>
</evidence>
<dbReference type="InterPro" id="IPR039425">
    <property type="entry name" value="RNA_pol_sigma-70-like"/>
</dbReference>
<dbReference type="EMBL" id="BDQK01000015">
    <property type="protein sequence ID" value="GBF82089.1"/>
    <property type="molecule type" value="Genomic_DNA"/>
</dbReference>
<dbReference type="SUPFAM" id="SSF88659">
    <property type="entry name" value="Sigma3 and sigma4 domains of RNA polymerase sigma factors"/>
    <property type="match status" value="1"/>
</dbReference>
<proteinExistence type="inferred from homology"/>
<evidence type="ECO:0000313" key="8">
    <source>
        <dbReference type="EMBL" id="GBF82089.1"/>
    </source>
</evidence>
<dbReference type="OrthoDB" id="7193272at2"/>
<evidence type="ECO:0000256" key="2">
    <source>
        <dbReference type="ARBA" id="ARBA00023015"/>
    </source>
</evidence>
<evidence type="ECO:0000256" key="4">
    <source>
        <dbReference type="ARBA" id="ARBA00023125"/>
    </source>
</evidence>
<sequence>MTLQLFHVDQETLRQQILLDRIYQGDQSAFWELWNKHKDYLYAYCLRQMKHNTADAQDVLSISLLKAWEKLPKYASHITNIKGWLIRLIHNICIDLYRQKNRKFSTLENGKLIAIIDSNFLGYIFDSPDIIMMREELMIVIHQGIDSLPNNLKLPFILRFIEDKSYEQISQEMNITQPNVRKRIQQARAILKKNLNPYVMGGNYLDCFAKPESNLPSFNDLNRDHFISVTDHSPLIIKEDLEELFYCLYAAHLEISPSPLRREELTYV</sequence>
<organism evidence="8 9">
    <name type="scientific">Aphanothece sacrum FPU1</name>
    <dbReference type="NCBI Taxonomy" id="1920663"/>
    <lineage>
        <taxon>Bacteria</taxon>
        <taxon>Bacillati</taxon>
        <taxon>Cyanobacteriota</taxon>
        <taxon>Cyanophyceae</taxon>
        <taxon>Oscillatoriophycideae</taxon>
        <taxon>Chroococcales</taxon>
        <taxon>Aphanothecaceae</taxon>
        <taxon>Aphanothece</taxon>
    </lineage>
</organism>
<dbReference type="Pfam" id="PF08281">
    <property type="entry name" value="Sigma70_r4_2"/>
    <property type="match status" value="1"/>
</dbReference>
<dbReference type="NCBIfam" id="TIGR02937">
    <property type="entry name" value="sigma70-ECF"/>
    <property type="match status" value="1"/>
</dbReference>
<protein>
    <submittedName>
        <fullName evidence="8">RNA polymerase sigma factor</fullName>
    </submittedName>
</protein>
<gene>
    <name evidence="8" type="ORF">AsFPU1_3515</name>
</gene>
<dbReference type="InterPro" id="IPR013324">
    <property type="entry name" value="RNA_pol_sigma_r3/r4-like"/>
</dbReference>
<dbReference type="Gene3D" id="1.10.10.10">
    <property type="entry name" value="Winged helix-like DNA-binding domain superfamily/Winged helix DNA-binding domain"/>
    <property type="match status" value="1"/>
</dbReference>
<dbReference type="GO" id="GO:0003677">
    <property type="term" value="F:DNA binding"/>
    <property type="evidence" value="ECO:0007669"/>
    <property type="project" value="UniProtKB-KW"/>
</dbReference>
<keyword evidence="2" id="KW-0805">Transcription regulation</keyword>
<dbReference type="InterPro" id="IPR014284">
    <property type="entry name" value="RNA_pol_sigma-70_dom"/>
</dbReference>
<dbReference type="InterPro" id="IPR013325">
    <property type="entry name" value="RNA_pol_sigma_r2"/>
</dbReference>